<keyword evidence="3" id="KW-1185">Reference proteome</keyword>
<reference evidence="2" key="1">
    <citation type="journal article" date="2023" name="Nat. Commun.">
        <title>Diploid and tetraploid genomes of Acorus and the evolution of monocots.</title>
        <authorList>
            <person name="Ma L."/>
            <person name="Liu K.W."/>
            <person name="Li Z."/>
            <person name="Hsiao Y.Y."/>
            <person name="Qi Y."/>
            <person name="Fu T."/>
            <person name="Tang G.D."/>
            <person name="Zhang D."/>
            <person name="Sun W.H."/>
            <person name="Liu D.K."/>
            <person name="Li Y."/>
            <person name="Chen G.Z."/>
            <person name="Liu X.D."/>
            <person name="Liao X.Y."/>
            <person name="Jiang Y.T."/>
            <person name="Yu X."/>
            <person name="Hao Y."/>
            <person name="Huang J."/>
            <person name="Zhao X.W."/>
            <person name="Ke S."/>
            <person name="Chen Y.Y."/>
            <person name="Wu W.L."/>
            <person name="Hsu J.L."/>
            <person name="Lin Y.F."/>
            <person name="Huang M.D."/>
            <person name="Li C.Y."/>
            <person name="Huang L."/>
            <person name="Wang Z.W."/>
            <person name="Zhao X."/>
            <person name="Zhong W.Y."/>
            <person name="Peng D.H."/>
            <person name="Ahmad S."/>
            <person name="Lan S."/>
            <person name="Zhang J.S."/>
            <person name="Tsai W.C."/>
            <person name="Van de Peer Y."/>
            <person name="Liu Z.J."/>
        </authorList>
    </citation>
    <scope>NUCLEOTIDE SEQUENCE</scope>
    <source>
        <strain evidence="2">SCP</strain>
    </source>
</reference>
<sequence length="107" mass="12382">MGKKKGITSADIRYQRLLESEEGRRRSKDDGLVPSGYVPVLVGMTEQEEMERFLIHTKLFNHPSMVILLEMAAQEFGYDQQGILKIPCDADHFQRVVSFLLKEKKKR</sequence>
<comment type="similarity">
    <text evidence="1">Belongs to the ARG7 family.</text>
</comment>
<dbReference type="AlphaFoldDB" id="A0AAV9BQ26"/>
<dbReference type="Pfam" id="PF02519">
    <property type="entry name" value="Auxin_inducible"/>
    <property type="match status" value="1"/>
</dbReference>
<gene>
    <name evidence="2" type="ORF">QJS04_geneDACA023074</name>
</gene>
<dbReference type="EMBL" id="JAUJYN010000002">
    <property type="protein sequence ID" value="KAK1278402.1"/>
    <property type="molecule type" value="Genomic_DNA"/>
</dbReference>
<comment type="caution">
    <text evidence="2">The sequence shown here is derived from an EMBL/GenBank/DDBJ whole genome shotgun (WGS) entry which is preliminary data.</text>
</comment>
<name>A0AAV9BQ26_ACOGR</name>
<accession>A0AAV9BQ26</accession>
<dbReference type="GO" id="GO:0009733">
    <property type="term" value="P:response to auxin"/>
    <property type="evidence" value="ECO:0007669"/>
    <property type="project" value="InterPro"/>
</dbReference>
<dbReference type="PANTHER" id="PTHR31374:SF198">
    <property type="entry name" value="AUXIN-RESPONSIVE PROTEIN SAUR72"/>
    <property type="match status" value="1"/>
</dbReference>
<dbReference type="InterPro" id="IPR003676">
    <property type="entry name" value="SAUR_fam"/>
</dbReference>
<evidence type="ECO:0000256" key="1">
    <source>
        <dbReference type="ARBA" id="ARBA00006974"/>
    </source>
</evidence>
<evidence type="ECO:0000313" key="2">
    <source>
        <dbReference type="EMBL" id="KAK1278402.1"/>
    </source>
</evidence>
<dbReference type="Proteomes" id="UP001179952">
    <property type="component" value="Unassembled WGS sequence"/>
</dbReference>
<dbReference type="PANTHER" id="PTHR31374">
    <property type="entry name" value="AUXIN-INDUCED PROTEIN-LIKE-RELATED"/>
    <property type="match status" value="1"/>
</dbReference>
<proteinExistence type="inferred from homology"/>
<evidence type="ECO:0000313" key="3">
    <source>
        <dbReference type="Proteomes" id="UP001179952"/>
    </source>
</evidence>
<organism evidence="2 3">
    <name type="scientific">Acorus gramineus</name>
    <name type="common">Dwarf sweet flag</name>
    <dbReference type="NCBI Taxonomy" id="55184"/>
    <lineage>
        <taxon>Eukaryota</taxon>
        <taxon>Viridiplantae</taxon>
        <taxon>Streptophyta</taxon>
        <taxon>Embryophyta</taxon>
        <taxon>Tracheophyta</taxon>
        <taxon>Spermatophyta</taxon>
        <taxon>Magnoliopsida</taxon>
        <taxon>Liliopsida</taxon>
        <taxon>Acoraceae</taxon>
        <taxon>Acorus</taxon>
    </lineage>
</organism>
<protein>
    <submittedName>
        <fullName evidence="2">Uncharacterized protein</fullName>
    </submittedName>
</protein>
<reference evidence="2" key="2">
    <citation type="submission" date="2023-06" db="EMBL/GenBank/DDBJ databases">
        <authorList>
            <person name="Ma L."/>
            <person name="Liu K.-W."/>
            <person name="Li Z."/>
            <person name="Hsiao Y.-Y."/>
            <person name="Qi Y."/>
            <person name="Fu T."/>
            <person name="Tang G."/>
            <person name="Zhang D."/>
            <person name="Sun W.-H."/>
            <person name="Liu D.-K."/>
            <person name="Li Y."/>
            <person name="Chen G.-Z."/>
            <person name="Liu X.-D."/>
            <person name="Liao X.-Y."/>
            <person name="Jiang Y.-T."/>
            <person name="Yu X."/>
            <person name="Hao Y."/>
            <person name="Huang J."/>
            <person name="Zhao X.-W."/>
            <person name="Ke S."/>
            <person name="Chen Y.-Y."/>
            <person name="Wu W.-L."/>
            <person name="Hsu J.-L."/>
            <person name="Lin Y.-F."/>
            <person name="Huang M.-D."/>
            <person name="Li C.-Y."/>
            <person name="Huang L."/>
            <person name="Wang Z.-W."/>
            <person name="Zhao X."/>
            <person name="Zhong W.-Y."/>
            <person name="Peng D.-H."/>
            <person name="Ahmad S."/>
            <person name="Lan S."/>
            <person name="Zhang J.-S."/>
            <person name="Tsai W.-C."/>
            <person name="Van De Peer Y."/>
            <person name="Liu Z.-J."/>
        </authorList>
    </citation>
    <scope>NUCLEOTIDE SEQUENCE</scope>
    <source>
        <strain evidence="2">SCP</strain>
        <tissue evidence="2">Leaves</tissue>
    </source>
</reference>